<dbReference type="PANTHER" id="PTHR12570:SF85">
    <property type="entry name" value="DUF803 DOMAIN MEMBRANE PROTEIN (AFU_ORTHOLOGUE AFUA_1G15880)"/>
    <property type="match status" value="1"/>
</dbReference>
<evidence type="ECO:0000313" key="7">
    <source>
        <dbReference type="EMBL" id="RDL40758.1"/>
    </source>
</evidence>
<evidence type="ECO:0000256" key="1">
    <source>
        <dbReference type="ARBA" id="ARBA00004141"/>
    </source>
</evidence>
<proteinExistence type="predicted"/>
<dbReference type="GeneID" id="43593586"/>
<feature type="transmembrane region" description="Helical" evidence="6">
    <location>
        <begin position="54"/>
        <end position="75"/>
    </location>
</feature>
<dbReference type="PANTHER" id="PTHR12570">
    <property type="match status" value="1"/>
</dbReference>
<feature type="transmembrane region" description="Helical" evidence="6">
    <location>
        <begin position="81"/>
        <end position="100"/>
    </location>
</feature>
<dbReference type="RefSeq" id="XP_031873414.1">
    <property type="nucleotide sequence ID" value="XM_032009360.1"/>
</dbReference>
<reference evidence="7 8" key="1">
    <citation type="journal article" date="2018" name="IMA Fungus">
        <title>IMA Genome-F 9: Draft genome sequence of Annulohypoxylon stygium, Aspergillus mulundensis, Berkeleyomyces basicola (syn. Thielaviopsis basicola), Ceratocystis smalleyi, two Cercospora beticola strains, Coleophoma cylindrospora, Fusarium fracticaudum, Phialophora cf. hyalina, and Morchella septimelata.</title>
        <authorList>
            <person name="Wingfield B.D."/>
            <person name="Bills G.F."/>
            <person name="Dong Y."/>
            <person name="Huang W."/>
            <person name="Nel W.J."/>
            <person name="Swalarsk-Parry B.S."/>
            <person name="Vaghefi N."/>
            <person name="Wilken P.M."/>
            <person name="An Z."/>
            <person name="de Beer Z.W."/>
            <person name="De Vos L."/>
            <person name="Chen L."/>
            <person name="Duong T.A."/>
            <person name="Gao Y."/>
            <person name="Hammerbacher A."/>
            <person name="Kikkert J.R."/>
            <person name="Li Y."/>
            <person name="Li H."/>
            <person name="Li K."/>
            <person name="Li Q."/>
            <person name="Liu X."/>
            <person name="Ma X."/>
            <person name="Naidoo K."/>
            <person name="Pethybridge S.J."/>
            <person name="Sun J."/>
            <person name="Steenkamp E.T."/>
            <person name="van der Nest M.A."/>
            <person name="van Wyk S."/>
            <person name="Wingfield M.J."/>
            <person name="Xiong C."/>
            <person name="Yue Q."/>
            <person name="Zhang X."/>
        </authorList>
    </citation>
    <scope>NUCLEOTIDE SEQUENCE [LARGE SCALE GENOMIC DNA]</scope>
    <source>
        <strain evidence="7 8">BP 5553</strain>
    </source>
</reference>
<comment type="caution">
    <text evidence="7">The sequence shown here is derived from an EMBL/GenBank/DDBJ whole genome shotgun (WGS) entry which is preliminary data.</text>
</comment>
<dbReference type="AlphaFoldDB" id="A0A370TZ40"/>
<dbReference type="Pfam" id="PF05653">
    <property type="entry name" value="Mg_trans_NIPA"/>
    <property type="match status" value="1"/>
</dbReference>
<keyword evidence="3 6" id="KW-1133">Transmembrane helix</keyword>
<feature type="transmembrane region" description="Helical" evidence="6">
    <location>
        <begin position="247"/>
        <end position="267"/>
    </location>
</feature>
<dbReference type="InterPro" id="IPR037185">
    <property type="entry name" value="EmrE-like"/>
</dbReference>
<dbReference type="EMBL" id="NPIC01000001">
    <property type="protein sequence ID" value="RDL40758.1"/>
    <property type="molecule type" value="Genomic_DNA"/>
</dbReference>
<feature type="compositionally biased region" description="Polar residues" evidence="5">
    <location>
        <begin position="387"/>
        <end position="396"/>
    </location>
</feature>
<gene>
    <name evidence="7" type="ORF">BP5553_00737</name>
</gene>
<dbReference type="InterPro" id="IPR008521">
    <property type="entry name" value="Mg_trans_NIPA"/>
</dbReference>
<feature type="region of interest" description="Disordered" evidence="5">
    <location>
        <begin position="328"/>
        <end position="348"/>
    </location>
</feature>
<evidence type="ECO:0000256" key="5">
    <source>
        <dbReference type="SAM" id="MobiDB-lite"/>
    </source>
</evidence>
<feature type="transmembrane region" description="Helical" evidence="6">
    <location>
        <begin position="12"/>
        <end position="33"/>
    </location>
</feature>
<evidence type="ECO:0000256" key="6">
    <source>
        <dbReference type="SAM" id="Phobius"/>
    </source>
</evidence>
<feature type="transmembrane region" description="Helical" evidence="6">
    <location>
        <begin position="107"/>
        <end position="126"/>
    </location>
</feature>
<evidence type="ECO:0000313" key="8">
    <source>
        <dbReference type="Proteomes" id="UP000254866"/>
    </source>
</evidence>
<feature type="transmembrane region" description="Helical" evidence="6">
    <location>
        <begin position="138"/>
        <end position="163"/>
    </location>
</feature>
<dbReference type="Proteomes" id="UP000254866">
    <property type="component" value="Unassembled WGS sequence"/>
</dbReference>
<feature type="transmembrane region" description="Helical" evidence="6">
    <location>
        <begin position="175"/>
        <end position="197"/>
    </location>
</feature>
<name>A0A370TZ40_9HELO</name>
<evidence type="ECO:0000256" key="2">
    <source>
        <dbReference type="ARBA" id="ARBA00022692"/>
    </source>
</evidence>
<keyword evidence="4 6" id="KW-0472">Membrane</keyword>
<sequence>MLNMVEDKYIGLALAITSTLAIGTSFVITKKGLIDAERRHGFEGEGFTYLKSPIWWAGIIALIIGEIANFAAYAFAPAILVTPLGALSVLIGAVLGSYFLDEELGTLGKLGCAICLIGSIIIILHAPPDKEIQTIDEILHYAIQPGFLLFSLVVAVFSVVMIYRVAPKYGKKNPLIYLSICSTVGSVSVMSVKAFGIAVKLTFAGNNQFTHPSTYVFIILTTICILTQMNYFNKALSQFPTSIVNPLYYVTFTTATLCASFILYGGFNTSDAVNTISLLTGFLVIFTGVYLLNLSRGDPNGHMMINGTAHDGIATDGISGLQTRRSMQSRRSVDPHRMSVGSAGFGRGGDREGLIRAYDEEENTGFGLADLAEDSDDEHHLGHSNGKVYSNGNGSKRSFADPVEQERSLSRKASPLPR</sequence>
<keyword evidence="8" id="KW-1185">Reference proteome</keyword>
<dbReference type="GO" id="GO:0016020">
    <property type="term" value="C:membrane"/>
    <property type="evidence" value="ECO:0007669"/>
    <property type="project" value="UniProtKB-SubCell"/>
</dbReference>
<feature type="transmembrane region" description="Helical" evidence="6">
    <location>
        <begin position="209"/>
        <end position="226"/>
    </location>
</feature>
<feature type="region of interest" description="Disordered" evidence="5">
    <location>
        <begin position="375"/>
        <end position="418"/>
    </location>
</feature>
<evidence type="ECO:0000256" key="3">
    <source>
        <dbReference type="ARBA" id="ARBA00022989"/>
    </source>
</evidence>
<evidence type="ECO:0000256" key="4">
    <source>
        <dbReference type="ARBA" id="ARBA00023136"/>
    </source>
</evidence>
<comment type="subcellular location">
    <subcellularLocation>
        <location evidence="1">Membrane</location>
        <topology evidence="1">Multi-pass membrane protein</topology>
    </subcellularLocation>
</comment>
<dbReference type="OrthoDB" id="6428174at2759"/>
<dbReference type="GO" id="GO:0015095">
    <property type="term" value="F:magnesium ion transmembrane transporter activity"/>
    <property type="evidence" value="ECO:0007669"/>
    <property type="project" value="InterPro"/>
</dbReference>
<protein>
    <submittedName>
        <fullName evidence="7">Putative DUF803-containing protein</fullName>
    </submittedName>
</protein>
<keyword evidence="2 6" id="KW-0812">Transmembrane</keyword>
<dbReference type="SUPFAM" id="SSF103481">
    <property type="entry name" value="Multidrug resistance efflux transporter EmrE"/>
    <property type="match status" value="1"/>
</dbReference>
<feature type="transmembrane region" description="Helical" evidence="6">
    <location>
        <begin position="273"/>
        <end position="294"/>
    </location>
</feature>
<organism evidence="7 8">
    <name type="scientific">Venustampulla echinocandica</name>
    <dbReference type="NCBI Taxonomy" id="2656787"/>
    <lineage>
        <taxon>Eukaryota</taxon>
        <taxon>Fungi</taxon>
        <taxon>Dikarya</taxon>
        <taxon>Ascomycota</taxon>
        <taxon>Pezizomycotina</taxon>
        <taxon>Leotiomycetes</taxon>
        <taxon>Helotiales</taxon>
        <taxon>Pleuroascaceae</taxon>
        <taxon>Venustampulla</taxon>
    </lineage>
</organism>
<accession>A0A370TZ40</accession>